<sequence length="1447" mass="163766">MKDLTLSLDSTGSTKRGVIRIPDPSYTIKVSIKVGTQFHSAGTILTTNSPDAQGKQPQTLTPSRPFSMLEDLTYELPLTTPGVYYLQAVNGDQQANPVPFIIDPIININGKEVPCGSLSIQTNYSRCIGHVQDWVKNLKPISDLGYNMIHLPPFQELGYKSQYSIRDQLEISQELFPENFPQNKRWDAFKQASADIEKQLNMALMSDIVLNHTSPNSKWIQEHPECGYTVENTPHLAAALFVDHLLAKISLEISQGKIGQFPPNFTEDRLPLLASFIESQLKKSDLWKYYLIDVDQAIADLREAGTKELDSKFFKMLRVRSVNFPPSQRLSMLRSHGVTGNKVDINYAVALYSSPDLNNEKRLEEYRSALMTINGPGLSHLSHVIGEITTNVINHIRYNRFDPKGPKLGPITEKEPIVPPYFAKVETKTGTQYLVSNGWITNASPTTDFVAPDNEAYLKRQVVIWTDSIKLRYGNSPEDNPYLWERMTKYVQSVAQVVKGIRLDNAHSTPIHVAEYFIRKAREVNPQLYIMAELFTGSEEEDINYINRLGINSIMRDAYHGRSPSEITRTLWSSGGRPVAAVDSLDGRTVLRPLSQIPSVIFDLTHDNKASLFDRLLISSIISMSCSPIASTRGYDDYLSFNPSVVDEYRKYPLNSEESALQPVRRIINRTHSFMAADGMEEIMANHYDNVVSIFRCNSQSGNGVWLVAKFEGEGNCNAVDCPCPIESLVLEARILDLQNDKSTEKEIIPGKCDLLLNTELSRLTSCTIQEGKRLQLNNFPAGSVVIFRTKINANFSPLEFESLVEDYETRMKMISLTELSTLLFRCEEEEQYTRKRGTYGFPTYGNCFYAGIVGPLLAFNNAGDMGSPVFENIRNGDWLLDFLMNRMFTCRSLLSIEGGLRVNSNTLRLLPRFMMPKYVNRILSAIFEASRKRCVTLMSDFIKNGDDFVQQLALASLEFYGPPPLVNSQYRQLFERKLVSPENSLAAGLPHFSSGFMRCWGRDTFIALRGIFLVTGRFEEARDHLLAFAACLRHGLIPNLLDGGANCRYNSRDATWWFLQSLQDYVLLSGDNIFTYKVPQIFPSDDENTYNYQYKGRPNRPERLVGDIVQETMTRHANGIHFREWGAGKNIDRVMKDNGFNIDISTDWSNGFILGGNPDNCGTWMDKMGTSEKAKNEGIPATPRDGAAIEIVGLLQSTLRFLQQSVENEMYPHKGVKVGDKFITWADWSSLLISNFEGWFYIPTKPEHDDRYFIEQSKVTVRGIYKDTVGASNEYGDYQFRPNLLVAMTVAPELFDPYHAVRCLDAVEEHLLGPVGMKTLDAGDSHYHPYYNNDDDGEDKETAQGFNYHNGPEWLWPTGFFFRASMRFRKPFTDKMKKVISNLKRALKESPAFGLPELTNKDGEFCAGSCLTQAWSVSSVLDMLFDYSAYTDDEAVDWSQVDLPDD</sequence>
<evidence type="ECO:0000313" key="20">
    <source>
        <dbReference type="EMBL" id="OHT00114.1"/>
    </source>
</evidence>
<dbReference type="Gene3D" id="1.50.10.10">
    <property type="match status" value="1"/>
</dbReference>
<evidence type="ECO:0000256" key="16">
    <source>
        <dbReference type="ARBA" id="ARBA00031477"/>
    </source>
</evidence>
<proteinExistence type="inferred from homology"/>
<comment type="catalytic activity">
    <reaction evidence="2">
        <text>Hydrolysis of (1-&gt;6)-alpha-D-glucosidic branch linkages in glycogen phosphorylase limit dextrin.</text>
        <dbReference type="EC" id="3.2.1.33"/>
    </reaction>
</comment>
<organism evidence="20 21">
    <name type="scientific">Tritrichomonas foetus</name>
    <dbReference type="NCBI Taxonomy" id="1144522"/>
    <lineage>
        <taxon>Eukaryota</taxon>
        <taxon>Metamonada</taxon>
        <taxon>Parabasalia</taxon>
        <taxon>Tritrichomonadida</taxon>
        <taxon>Tritrichomonadidae</taxon>
        <taxon>Tritrichomonas</taxon>
    </lineage>
</organism>
<evidence type="ECO:0000256" key="13">
    <source>
        <dbReference type="ARBA" id="ARBA00023268"/>
    </source>
</evidence>
<evidence type="ECO:0000256" key="3">
    <source>
        <dbReference type="ARBA" id="ARBA00003530"/>
    </source>
</evidence>
<comment type="similarity">
    <text evidence="15">Belongs to the glycogen debranching enzyme family.</text>
</comment>
<dbReference type="EC" id="3.2.1.33" evidence="6"/>
<dbReference type="InterPro" id="IPR008928">
    <property type="entry name" value="6-hairpin_glycosidase_sf"/>
</dbReference>
<keyword evidence="21" id="KW-1185">Reference proteome</keyword>
<evidence type="ECO:0000256" key="15">
    <source>
        <dbReference type="ARBA" id="ARBA00025780"/>
    </source>
</evidence>
<keyword evidence="9" id="KW-0328">Glycosyltransferase</keyword>
<dbReference type="GO" id="GO:0005978">
    <property type="term" value="P:glycogen biosynthetic process"/>
    <property type="evidence" value="ECO:0007669"/>
    <property type="project" value="UniProtKB-KW"/>
</dbReference>
<dbReference type="Pfam" id="PF06202">
    <property type="entry name" value="GDE_C"/>
    <property type="match status" value="1"/>
</dbReference>
<feature type="domain" description="Glycogen debranching enzyme glucanotransferase" evidence="18">
    <location>
        <begin position="111"/>
        <end position="529"/>
    </location>
</feature>
<comment type="caution">
    <text evidence="20">The sequence shown here is derived from an EMBL/GenBank/DDBJ whole genome shotgun (WGS) entry which is preliminary data.</text>
</comment>
<dbReference type="Pfam" id="PF14701">
    <property type="entry name" value="hDGE_amylase"/>
    <property type="match status" value="1"/>
</dbReference>
<accession>A0A1J4JN46</accession>
<evidence type="ECO:0000259" key="17">
    <source>
        <dbReference type="Pfam" id="PF06202"/>
    </source>
</evidence>
<dbReference type="InterPro" id="IPR017853">
    <property type="entry name" value="GH"/>
</dbReference>
<evidence type="ECO:0000256" key="9">
    <source>
        <dbReference type="ARBA" id="ARBA00022676"/>
    </source>
</evidence>
<keyword evidence="14" id="KW-0326">Glycosidase</keyword>
<dbReference type="SUPFAM" id="SSF51445">
    <property type="entry name" value="(Trans)glycosidases"/>
    <property type="match status" value="1"/>
</dbReference>
<dbReference type="GO" id="GO:0004134">
    <property type="term" value="F:4-alpha-glucanotransferase activity"/>
    <property type="evidence" value="ECO:0007669"/>
    <property type="project" value="UniProtKB-EC"/>
</dbReference>
<comment type="catalytic activity">
    <reaction evidence="1">
        <text>Transfers a segment of a (1-&gt;4)-alpha-D-glucan to a new position in an acceptor, which may be glucose or a (1-&gt;4)-alpha-D-glucan.</text>
        <dbReference type="EC" id="2.4.1.25"/>
    </reaction>
</comment>
<gene>
    <name evidence="20" type="primary">GDB1</name>
    <name evidence="20" type="ORF">TRFO_08095</name>
</gene>
<feature type="domain" description="Glycogen debranching enzyme C-terminal" evidence="17">
    <location>
        <begin position="982"/>
        <end position="1422"/>
    </location>
</feature>
<dbReference type="InterPro" id="IPR032790">
    <property type="entry name" value="GDE_C"/>
</dbReference>
<reference evidence="20" key="1">
    <citation type="submission" date="2016-10" db="EMBL/GenBank/DDBJ databases">
        <authorList>
            <person name="Benchimol M."/>
            <person name="Almeida L.G."/>
            <person name="Vasconcelos A.T."/>
            <person name="Perreira-Neves A."/>
            <person name="Rosa I.A."/>
            <person name="Tasca T."/>
            <person name="Bogo M.R."/>
            <person name="de Souza W."/>
        </authorList>
    </citation>
    <scope>NUCLEOTIDE SEQUENCE [LARGE SCALE GENOMIC DNA]</scope>
    <source>
        <strain evidence="20">K</strain>
    </source>
</reference>
<evidence type="ECO:0000256" key="4">
    <source>
        <dbReference type="ARBA" id="ARBA00004496"/>
    </source>
</evidence>
<dbReference type="InterPro" id="IPR012341">
    <property type="entry name" value="6hp_glycosidase-like_sf"/>
</dbReference>
<evidence type="ECO:0000256" key="5">
    <source>
        <dbReference type="ARBA" id="ARBA00012560"/>
    </source>
</evidence>
<name>A0A1J4JN46_9EUKA</name>
<dbReference type="PANTHER" id="PTHR10569">
    <property type="entry name" value="GLYCOGEN DEBRANCHING ENZYME"/>
    <property type="match status" value="1"/>
</dbReference>
<evidence type="ECO:0000313" key="21">
    <source>
        <dbReference type="Proteomes" id="UP000179807"/>
    </source>
</evidence>
<keyword evidence="12" id="KW-0320">Glycogen biosynthesis</keyword>
<dbReference type="SUPFAM" id="SSF48208">
    <property type="entry name" value="Six-hairpin glycosidases"/>
    <property type="match status" value="1"/>
</dbReference>
<feature type="domain" description="Glycogen debranching enzyme central" evidence="19">
    <location>
        <begin position="662"/>
        <end position="888"/>
    </location>
</feature>
<dbReference type="GO" id="GO:0005737">
    <property type="term" value="C:cytoplasm"/>
    <property type="evidence" value="ECO:0007669"/>
    <property type="project" value="UniProtKB-SubCell"/>
</dbReference>
<dbReference type="Proteomes" id="UP000179807">
    <property type="component" value="Unassembled WGS sequence"/>
</dbReference>
<dbReference type="InterPro" id="IPR010401">
    <property type="entry name" value="AGL/Gdb1"/>
</dbReference>
<evidence type="ECO:0000259" key="18">
    <source>
        <dbReference type="Pfam" id="PF14701"/>
    </source>
</evidence>
<dbReference type="GO" id="GO:0004135">
    <property type="term" value="F:amylo-alpha-1,6-glucosidase activity"/>
    <property type="evidence" value="ECO:0007669"/>
    <property type="project" value="UniProtKB-EC"/>
</dbReference>
<evidence type="ECO:0000256" key="7">
    <source>
        <dbReference type="ARBA" id="ARBA00020723"/>
    </source>
</evidence>
<evidence type="ECO:0000256" key="6">
    <source>
        <dbReference type="ARBA" id="ARBA00012778"/>
    </source>
</evidence>
<keyword evidence="10" id="KW-0808">Transferase</keyword>
<dbReference type="VEuPathDB" id="TrichDB:TRFO_08095"/>
<dbReference type="FunFam" id="1.50.10.10:FF:000039">
    <property type="entry name" value="Glycogen debranching enzyme Gdb1, putative"/>
    <property type="match status" value="1"/>
</dbReference>
<comment type="subcellular location">
    <subcellularLocation>
        <location evidence="4">Cytoplasm</location>
    </subcellularLocation>
</comment>
<evidence type="ECO:0000256" key="10">
    <source>
        <dbReference type="ARBA" id="ARBA00022679"/>
    </source>
</evidence>
<dbReference type="Gene3D" id="3.20.20.80">
    <property type="entry name" value="Glycosidases"/>
    <property type="match status" value="2"/>
</dbReference>
<evidence type="ECO:0000256" key="2">
    <source>
        <dbReference type="ARBA" id="ARBA00000927"/>
    </source>
</evidence>
<dbReference type="EC" id="2.4.1.25" evidence="5"/>
<dbReference type="Pfam" id="PF14702">
    <property type="entry name" value="hGDE_central"/>
    <property type="match status" value="1"/>
</dbReference>
<dbReference type="RefSeq" id="XP_068353250.1">
    <property type="nucleotide sequence ID" value="XM_068494088.1"/>
</dbReference>
<comment type="function">
    <text evidence="3">Multifunctional enzyme acting as 1,4-alpha-D-glucan:1,4-alpha-D-glucan 4-alpha-D-glycosyltransferase and amylo-1,6-glucosidase in glycogen degradation.</text>
</comment>
<keyword evidence="13" id="KW-0511">Multifunctional enzyme</keyword>
<dbReference type="InterPro" id="IPR032788">
    <property type="entry name" value="AGL_central"/>
</dbReference>
<dbReference type="InterPro" id="IPR032792">
    <property type="entry name" value="AGL_glucanoTrfase"/>
</dbReference>
<dbReference type="EMBL" id="MLAK01000971">
    <property type="protein sequence ID" value="OHT00114.1"/>
    <property type="molecule type" value="Genomic_DNA"/>
</dbReference>
<dbReference type="GO" id="GO:0005980">
    <property type="term" value="P:glycogen catabolic process"/>
    <property type="evidence" value="ECO:0007669"/>
    <property type="project" value="InterPro"/>
</dbReference>
<evidence type="ECO:0000256" key="1">
    <source>
        <dbReference type="ARBA" id="ARBA00000439"/>
    </source>
</evidence>
<keyword evidence="11" id="KW-0378">Hydrolase</keyword>
<evidence type="ECO:0000256" key="8">
    <source>
        <dbReference type="ARBA" id="ARBA00022490"/>
    </source>
</evidence>
<evidence type="ECO:0000259" key="19">
    <source>
        <dbReference type="Pfam" id="PF14702"/>
    </source>
</evidence>
<dbReference type="GeneID" id="94828792"/>
<evidence type="ECO:0000256" key="12">
    <source>
        <dbReference type="ARBA" id="ARBA00023056"/>
    </source>
</evidence>
<dbReference type="OrthoDB" id="10248904at2759"/>
<evidence type="ECO:0000256" key="14">
    <source>
        <dbReference type="ARBA" id="ARBA00023295"/>
    </source>
</evidence>
<keyword evidence="8" id="KW-0963">Cytoplasm</keyword>
<evidence type="ECO:0000256" key="11">
    <source>
        <dbReference type="ARBA" id="ARBA00022801"/>
    </source>
</evidence>
<protein>
    <recommendedName>
        <fullName evidence="7">Glycogen debranching enzyme</fullName>
        <ecNumber evidence="5">2.4.1.25</ecNumber>
        <ecNumber evidence="6">3.2.1.33</ecNumber>
    </recommendedName>
    <alternativeName>
        <fullName evidence="16">Glycogen debrancher</fullName>
    </alternativeName>
</protein>
<dbReference type="PANTHER" id="PTHR10569:SF2">
    <property type="entry name" value="GLYCOGEN DEBRANCHING ENZYME"/>
    <property type="match status" value="1"/>
</dbReference>